<organism evidence="3 4">
    <name type="scientific">Dactylosporangium aurantiacum</name>
    <dbReference type="NCBI Taxonomy" id="35754"/>
    <lineage>
        <taxon>Bacteria</taxon>
        <taxon>Bacillati</taxon>
        <taxon>Actinomycetota</taxon>
        <taxon>Actinomycetes</taxon>
        <taxon>Micromonosporales</taxon>
        <taxon>Micromonosporaceae</taxon>
        <taxon>Dactylosporangium</taxon>
    </lineage>
</organism>
<evidence type="ECO:0000313" key="4">
    <source>
        <dbReference type="Proteomes" id="UP001058003"/>
    </source>
</evidence>
<keyword evidence="2" id="KW-1133">Transmembrane helix</keyword>
<name>A0A9Q9IHT2_9ACTN</name>
<feature type="compositionally biased region" description="Low complexity" evidence="1">
    <location>
        <begin position="80"/>
        <end position="109"/>
    </location>
</feature>
<feature type="transmembrane region" description="Helical" evidence="2">
    <location>
        <begin position="41"/>
        <end position="63"/>
    </location>
</feature>
<evidence type="ECO:0000256" key="1">
    <source>
        <dbReference type="SAM" id="MobiDB-lite"/>
    </source>
</evidence>
<reference evidence="3" key="1">
    <citation type="submission" date="2021-04" db="EMBL/GenBank/DDBJ databases">
        <title>Dactylosporangium aurantiacum NRRL B-8018 full assembly.</title>
        <authorList>
            <person name="Hartkoorn R.C."/>
            <person name="Beaudoing E."/>
            <person name="Hot D."/>
        </authorList>
    </citation>
    <scope>NUCLEOTIDE SEQUENCE</scope>
    <source>
        <strain evidence="3">NRRL B-8018</strain>
    </source>
</reference>
<keyword evidence="2" id="KW-0812">Transmembrane</keyword>
<dbReference type="RefSeq" id="WP_033359725.1">
    <property type="nucleotide sequence ID" value="NZ_CP073767.1"/>
</dbReference>
<dbReference type="AlphaFoldDB" id="A0A9Q9IHT2"/>
<sequence length="268" mass="26764">MNAELELGERLTDAAIAAPDRLGVTFEELRRRGARRRRTRLGVTSAAVVLAVAGGTAVAAGALPGRDAGGSADGAPVATQPSVAASQAGSPAGSPAGSASAESVPAPGGDPAAVIEPPATIDTGEAVAGGVLTLWFGVQDNRFVQAVGQRGTDGKLALLGVTNDPDVTGPVPGGPGFHAGWEFGGGADRFLTGYVVGDVTTVTLTVDGTARTAKVAAWPPHPAVHVWWLRVPEAPGTPWQQARVRDLTARDASGKVVAVHADGGVGTG</sequence>
<accession>A0A9Q9IHT2</accession>
<dbReference type="KEGG" id="daur:Daura_09355"/>
<dbReference type="Proteomes" id="UP001058003">
    <property type="component" value="Chromosome"/>
</dbReference>
<feature type="region of interest" description="Disordered" evidence="1">
    <location>
        <begin position="67"/>
        <end position="117"/>
    </location>
</feature>
<keyword evidence="2" id="KW-0472">Membrane</keyword>
<dbReference type="EMBL" id="CP073767">
    <property type="protein sequence ID" value="UWZ56357.1"/>
    <property type="molecule type" value="Genomic_DNA"/>
</dbReference>
<gene>
    <name evidence="3" type="ORF">Daura_09355</name>
</gene>
<keyword evidence="4" id="KW-1185">Reference proteome</keyword>
<evidence type="ECO:0000256" key="2">
    <source>
        <dbReference type="SAM" id="Phobius"/>
    </source>
</evidence>
<proteinExistence type="predicted"/>
<protein>
    <submittedName>
        <fullName evidence="3">Uncharacterized protein</fullName>
    </submittedName>
</protein>
<evidence type="ECO:0000313" key="3">
    <source>
        <dbReference type="EMBL" id="UWZ56357.1"/>
    </source>
</evidence>